<dbReference type="PROSITE" id="PS51762">
    <property type="entry name" value="GH16_2"/>
    <property type="match status" value="1"/>
</dbReference>
<comment type="subcellular location">
    <subcellularLocation>
        <location evidence="1">Membrane</location>
        <topology evidence="1">Single-pass type II membrane protein</topology>
    </subcellularLocation>
</comment>
<dbReference type="GO" id="GO:0031505">
    <property type="term" value="P:fungal-type cell wall organization"/>
    <property type="evidence" value="ECO:0007669"/>
    <property type="project" value="TreeGrafter"/>
</dbReference>
<dbReference type="Pfam" id="PF03935">
    <property type="entry name" value="SKN1_KRE6_Sbg1"/>
    <property type="match status" value="1"/>
</dbReference>
<evidence type="ECO:0000256" key="8">
    <source>
        <dbReference type="ARBA" id="ARBA00023316"/>
    </source>
</evidence>
<evidence type="ECO:0000256" key="2">
    <source>
        <dbReference type="ARBA" id="ARBA00010962"/>
    </source>
</evidence>
<dbReference type="OrthoDB" id="412647at2759"/>
<dbReference type="EMBL" id="JABBWG010000002">
    <property type="protein sequence ID" value="KAG1825769.1"/>
    <property type="molecule type" value="Genomic_DNA"/>
</dbReference>
<feature type="region of interest" description="Disordered" evidence="9">
    <location>
        <begin position="1"/>
        <end position="31"/>
    </location>
</feature>
<dbReference type="Proteomes" id="UP000807769">
    <property type="component" value="Unassembled WGS sequence"/>
</dbReference>
<evidence type="ECO:0000256" key="6">
    <source>
        <dbReference type="ARBA" id="ARBA00023136"/>
    </source>
</evidence>
<keyword evidence="7" id="KW-0325">Glycoprotein</keyword>
<dbReference type="PANTHER" id="PTHR31361:SF1">
    <property type="entry name" value="BETA-GLUCAN SYNTHESIS-ASSOCIATED PROTEIN KRE6-RELATED"/>
    <property type="match status" value="1"/>
</dbReference>
<evidence type="ECO:0000313" key="12">
    <source>
        <dbReference type="EMBL" id="KAG1825769.1"/>
    </source>
</evidence>
<feature type="transmembrane region" description="Helical" evidence="10">
    <location>
        <begin position="126"/>
        <end position="146"/>
    </location>
</feature>
<keyword evidence="6 10" id="KW-0472">Membrane</keyword>
<evidence type="ECO:0000256" key="4">
    <source>
        <dbReference type="ARBA" id="ARBA00022968"/>
    </source>
</evidence>
<sequence>MASDSQRRFYSQTSSNAPSTTTLLQPRGGSQVVQAAFARAPQSLRSMQSYNSLSESPYSSAGRTASLQEQSISEKFSLSPDPSSWGATLAMNLEEPDDELHNPDPRRDRKNDHGGSVFTYRGLTNLGCLIFLAVGMVTLFAGYPMISYFTKHSLSNEGGFNIGGINASGQIPTMTNNYGLIDVDTPSSAHTYTSFADSSQWQLVFSDEFEVEGRTFWPGDDPYWEAVNLHYWQTNDLEWYYPDQVTTRNGSLEITISEREMNNLSFTSGLISTWNKFCFTGGMVLASVSLPGTNDVSGLWPAVWSMGNLGRVGYGASLDGMWPYSYDACDVGTAPNQTIHGAPAAAATGNPYDNSALSYLPGQRLSRCTCKGESHPGPVHSDGTYVGRSAPEIDVFESQVIVDGQVSQSAQWAPMNNAYQWSNTSENYNIPNPDVTQLNSYLGGVYQQSTSGVTNTNQNCYTQNTGCFSTYGYQYKPGYSADGAYISWITNDVVGWTLDAGALVADPVTQISDRPIPQEPMYLITNLGISENFQTVDFTNLIFPATMRIDWIRVYQPQGSINIGCDPKDFPTAAYINEYIEAYTNPNLTTWTSDYKQAFPKNNLTTGC</sequence>
<evidence type="ECO:0000256" key="3">
    <source>
        <dbReference type="ARBA" id="ARBA00022692"/>
    </source>
</evidence>
<accession>A0A9P7EN67</accession>
<keyword evidence="3 10" id="KW-0812">Transmembrane</keyword>
<dbReference type="InterPro" id="IPR013320">
    <property type="entry name" value="ConA-like_dom_sf"/>
</dbReference>
<evidence type="ECO:0000256" key="9">
    <source>
        <dbReference type="SAM" id="MobiDB-lite"/>
    </source>
</evidence>
<dbReference type="SUPFAM" id="SSF49899">
    <property type="entry name" value="Concanavalin A-like lectins/glucanases"/>
    <property type="match status" value="1"/>
</dbReference>
<dbReference type="GO" id="GO:0015926">
    <property type="term" value="F:glucosidase activity"/>
    <property type="evidence" value="ECO:0007669"/>
    <property type="project" value="TreeGrafter"/>
</dbReference>
<keyword evidence="8" id="KW-0961">Cell wall biogenesis/degradation</keyword>
<dbReference type="Gene3D" id="2.60.120.200">
    <property type="match status" value="2"/>
</dbReference>
<dbReference type="FunFam" id="2.60.120.200:FF:000259">
    <property type="entry name" value="Chromosome 9, whole genome shotgun sequence"/>
    <property type="match status" value="1"/>
</dbReference>
<keyword evidence="4" id="KW-0735">Signal-anchor</keyword>
<dbReference type="CDD" id="cd02180">
    <property type="entry name" value="GH16_fungal_KRE6_glucanase"/>
    <property type="match status" value="1"/>
</dbReference>
<keyword evidence="13" id="KW-1185">Reference proteome</keyword>
<evidence type="ECO:0000256" key="10">
    <source>
        <dbReference type="SAM" id="Phobius"/>
    </source>
</evidence>
<reference evidence="12" key="1">
    <citation type="journal article" date="2020" name="New Phytol.">
        <title>Comparative genomics reveals dynamic genome evolution in host specialist ectomycorrhizal fungi.</title>
        <authorList>
            <person name="Lofgren L.A."/>
            <person name="Nguyen N.H."/>
            <person name="Vilgalys R."/>
            <person name="Ruytinx J."/>
            <person name="Liao H.L."/>
            <person name="Branco S."/>
            <person name="Kuo A."/>
            <person name="LaButti K."/>
            <person name="Lipzen A."/>
            <person name="Andreopoulos W."/>
            <person name="Pangilinan J."/>
            <person name="Riley R."/>
            <person name="Hundley H."/>
            <person name="Na H."/>
            <person name="Barry K."/>
            <person name="Grigoriev I.V."/>
            <person name="Stajich J.E."/>
            <person name="Kennedy P.G."/>
        </authorList>
    </citation>
    <scope>NUCLEOTIDE SEQUENCE</scope>
    <source>
        <strain evidence="12">MN1</strain>
    </source>
</reference>
<organism evidence="12 13">
    <name type="scientific">Suillus subaureus</name>
    <dbReference type="NCBI Taxonomy" id="48587"/>
    <lineage>
        <taxon>Eukaryota</taxon>
        <taxon>Fungi</taxon>
        <taxon>Dikarya</taxon>
        <taxon>Basidiomycota</taxon>
        <taxon>Agaricomycotina</taxon>
        <taxon>Agaricomycetes</taxon>
        <taxon>Agaricomycetidae</taxon>
        <taxon>Boletales</taxon>
        <taxon>Suillineae</taxon>
        <taxon>Suillaceae</taxon>
        <taxon>Suillus</taxon>
    </lineage>
</organism>
<evidence type="ECO:0000259" key="11">
    <source>
        <dbReference type="PROSITE" id="PS51762"/>
    </source>
</evidence>
<gene>
    <name evidence="12" type="ORF">BJ212DRAFT_1316041</name>
</gene>
<dbReference type="GO" id="GO:0005789">
    <property type="term" value="C:endoplasmic reticulum membrane"/>
    <property type="evidence" value="ECO:0007669"/>
    <property type="project" value="TreeGrafter"/>
</dbReference>
<dbReference type="GeneID" id="64628197"/>
<feature type="compositionally biased region" description="Polar residues" evidence="9">
    <location>
        <begin position="8"/>
        <end position="24"/>
    </location>
</feature>
<proteinExistence type="inferred from homology"/>
<protein>
    <submittedName>
        <fullName evidence="12">Glycoside hydrolase family 16 protein</fullName>
    </submittedName>
</protein>
<evidence type="ECO:0000256" key="7">
    <source>
        <dbReference type="ARBA" id="ARBA00023180"/>
    </source>
</evidence>
<dbReference type="GO" id="GO:0005886">
    <property type="term" value="C:plasma membrane"/>
    <property type="evidence" value="ECO:0007669"/>
    <property type="project" value="TreeGrafter"/>
</dbReference>
<dbReference type="InterPro" id="IPR000757">
    <property type="entry name" value="Beta-glucanase-like"/>
</dbReference>
<dbReference type="GO" id="GO:0006078">
    <property type="term" value="P:(1-&gt;6)-beta-D-glucan biosynthetic process"/>
    <property type="evidence" value="ECO:0007669"/>
    <property type="project" value="TreeGrafter"/>
</dbReference>
<dbReference type="RefSeq" id="XP_041199022.1">
    <property type="nucleotide sequence ID" value="XM_041334180.1"/>
</dbReference>
<keyword evidence="5 10" id="KW-1133">Transmembrane helix</keyword>
<dbReference type="AlphaFoldDB" id="A0A9P7EN67"/>
<feature type="domain" description="GH16" evidence="11">
    <location>
        <begin position="186"/>
        <end position="560"/>
    </location>
</feature>
<dbReference type="PANTHER" id="PTHR31361">
    <property type="entry name" value="BETA-GLUCAN SYNTHESIS-ASSOCIATED PROTEIN KRE6-RELATED"/>
    <property type="match status" value="1"/>
</dbReference>
<evidence type="ECO:0000256" key="1">
    <source>
        <dbReference type="ARBA" id="ARBA00004606"/>
    </source>
</evidence>
<evidence type="ECO:0000313" key="13">
    <source>
        <dbReference type="Proteomes" id="UP000807769"/>
    </source>
</evidence>
<keyword evidence="12" id="KW-0378">Hydrolase</keyword>
<dbReference type="InterPro" id="IPR005629">
    <property type="entry name" value="Skn1/Kre6/Sbg1"/>
</dbReference>
<evidence type="ECO:0000256" key="5">
    <source>
        <dbReference type="ARBA" id="ARBA00022989"/>
    </source>
</evidence>
<comment type="caution">
    <text evidence="12">The sequence shown here is derived from an EMBL/GenBank/DDBJ whole genome shotgun (WGS) entry which is preliminary data.</text>
</comment>
<comment type="similarity">
    <text evidence="2">Belongs to the SKN1/KRE6 family.</text>
</comment>
<name>A0A9P7EN67_9AGAM</name>